<evidence type="ECO:0000313" key="4">
    <source>
        <dbReference type="Proteomes" id="UP000824044"/>
    </source>
</evidence>
<keyword evidence="3" id="KW-0378">Hydrolase</keyword>
<dbReference type="PANTHER" id="PTHR47396">
    <property type="entry name" value="TYPE I RESTRICTION ENZYME ECOKI R PROTEIN"/>
    <property type="match status" value="1"/>
</dbReference>
<dbReference type="GO" id="GO:0004386">
    <property type="term" value="F:helicase activity"/>
    <property type="evidence" value="ECO:0007669"/>
    <property type="project" value="UniProtKB-KW"/>
</dbReference>
<organism evidence="3 4">
    <name type="scientific">Candidatus Gallimonas intestinigallinarum</name>
    <dbReference type="NCBI Taxonomy" id="2838604"/>
    <lineage>
        <taxon>Bacteria</taxon>
        <taxon>Bacillati</taxon>
        <taxon>Bacillota</taxon>
        <taxon>Clostridia</taxon>
        <taxon>Candidatus Gallimonas</taxon>
    </lineage>
</organism>
<dbReference type="Proteomes" id="UP000824044">
    <property type="component" value="Unassembled WGS sequence"/>
</dbReference>
<dbReference type="GO" id="GO:0005524">
    <property type="term" value="F:ATP binding"/>
    <property type="evidence" value="ECO:0007669"/>
    <property type="project" value="InterPro"/>
</dbReference>
<dbReference type="InterPro" id="IPR050742">
    <property type="entry name" value="Helicase_Restrict-Modif_Enz"/>
</dbReference>
<keyword evidence="3" id="KW-0347">Helicase</keyword>
<feature type="transmembrane region" description="Helical" evidence="1">
    <location>
        <begin position="686"/>
        <end position="706"/>
    </location>
</feature>
<gene>
    <name evidence="3" type="ORF">H9812_03620</name>
</gene>
<accession>A0A9D2DWV0</accession>
<proteinExistence type="predicted"/>
<dbReference type="GO" id="GO:0005829">
    <property type="term" value="C:cytosol"/>
    <property type="evidence" value="ECO:0007669"/>
    <property type="project" value="TreeGrafter"/>
</dbReference>
<feature type="domain" description="Helicase ATP-binding" evidence="2">
    <location>
        <begin position="24"/>
        <end position="193"/>
    </location>
</feature>
<dbReference type="PANTHER" id="PTHR47396:SF1">
    <property type="entry name" value="ATP-DEPENDENT HELICASE IRC3-RELATED"/>
    <property type="match status" value="1"/>
</dbReference>
<feature type="transmembrane region" description="Helical" evidence="1">
    <location>
        <begin position="659"/>
        <end position="680"/>
    </location>
</feature>
<dbReference type="PROSITE" id="PS51192">
    <property type="entry name" value="HELICASE_ATP_BIND_1"/>
    <property type="match status" value="1"/>
</dbReference>
<keyword evidence="3" id="KW-0547">Nucleotide-binding</keyword>
<dbReference type="InterPro" id="IPR014001">
    <property type="entry name" value="Helicase_ATP-bd"/>
</dbReference>
<keyword evidence="1" id="KW-0812">Transmembrane</keyword>
<evidence type="ECO:0000256" key="1">
    <source>
        <dbReference type="SAM" id="Phobius"/>
    </source>
</evidence>
<dbReference type="InterPro" id="IPR027417">
    <property type="entry name" value="P-loop_NTPase"/>
</dbReference>
<dbReference type="GO" id="GO:0003677">
    <property type="term" value="F:DNA binding"/>
    <property type="evidence" value="ECO:0007669"/>
    <property type="project" value="InterPro"/>
</dbReference>
<dbReference type="Gene3D" id="3.40.50.300">
    <property type="entry name" value="P-loop containing nucleotide triphosphate hydrolases"/>
    <property type="match status" value="2"/>
</dbReference>
<reference evidence="3" key="1">
    <citation type="journal article" date="2021" name="PeerJ">
        <title>Extensive microbial diversity within the chicken gut microbiome revealed by metagenomics and culture.</title>
        <authorList>
            <person name="Gilroy R."/>
            <person name="Ravi A."/>
            <person name="Getino M."/>
            <person name="Pursley I."/>
            <person name="Horton D.L."/>
            <person name="Alikhan N.F."/>
            <person name="Baker D."/>
            <person name="Gharbi K."/>
            <person name="Hall N."/>
            <person name="Watson M."/>
            <person name="Adriaenssens E.M."/>
            <person name="Foster-Nyarko E."/>
            <person name="Jarju S."/>
            <person name="Secka A."/>
            <person name="Antonio M."/>
            <person name="Oren A."/>
            <person name="Chaudhuri R.R."/>
            <person name="La Ragione R."/>
            <person name="Hildebrand F."/>
            <person name="Pallen M.J."/>
        </authorList>
    </citation>
    <scope>NUCLEOTIDE SEQUENCE</scope>
    <source>
        <strain evidence="3">CHK33-5263</strain>
    </source>
</reference>
<dbReference type="EMBL" id="DXBS01000071">
    <property type="protein sequence ID" value="HIZ24548.1"/>
    <property type="molecule type" value="Genomic_DNA"/>
</dbReference>
<evidence type="ECO:0000313" key="3">
    <source>
        <dbReference type="EMBL" id="HIZ24548.1"/>
    </source>
</evidence>
<keyword evidence="3" id="KW-0067">ATP-binding</keyword>
<comment type="caution">
    <text evidence="3">The sequence shown here is derived from an EMBL/GenBank/DDBJ whole genome shotgun (WGS) entry which is preliminary data.</text>
</comment>
<reference evidence="3" key="2">
    <citation type="submission" date="2021-04" db="EMBL/GenBank/DDBJ databases">
        <authorList>
            <person name="Gilroy R."/>
        </authorList>
    </citation>
    <scope>NUCLEOTIDE SEQUENCE</scope>
    <source>
        <strain evidence="3">CHK33-5263</strain>
    </source>
</reference>
<keyword evidence="1" id="KW-1133">Transmembrane helix</keyword>
<dbReference type="GO" id="GO:0016787">
    <property type="term" value="F:hydrolase activity"/>
    <property type="evidence" value="ECO:0007669"/>
    <property type="project" value="InterPro"/>
</dbReference>
<keyword evidence="1" id="KW-0472">Membrane</keyword>
<dbReference type="Pfam" id="PF04851">
    <property type="entry name" value="ResIII"/>
    <property type="match status" value="1"/>
</dbReference>
<name>A0A9D2DWV0_9FIRM</name>
<dbReference type="AlphaFoldDB" id="A0A9D2DWV0"/>
<protein>
    <submittedName>
        <fullName evidence="3">DEAD/DEAH box helicase family protein</fullName>
    </submittedName>
</protein>
<sequence>MQGFKRVHFKGTFRDYQQRVLDRADGYLRDGKLHIVAAPGSGKTVLGLELIRKIGKPCLILSPTTAIREQWRARFCSLFADDEQAADALFSCDLHDVRLITSVTYQALYTAMERTEGGEDDCSDIDLMQLIGAHEIGTICLDEAHHLRNEWQRALEKFMQQLDGRVTVLSLTATPPYDAEGGEWERYIAVCGEIDEEIFVPELVAQGTLCPHQDYVYFNYPTKTELAALEDYRAHAAAALDQIAALPFVRELCARLQEKPDYDAIFSAPQEYTALFCWFRSCGLEVGRPIERQLAGRRGLPRFQVGHAEQAIGFLINGALLSEEQKKQIEDIVKSHGVYERRQVQLRLSEKLRRTLVSSVGKLDSIRRIVQCERDAMGGELRLLILTDYIKKETLDGVASRGSFSSVNVVSIFETLRRADDTQEIGVLSGSLIILPEKVKLHVRHTRQHIPGTRYCVFDVAGSLHTAVAAVGELFERGEIRVLIGTKSLLGEGWDSPCINALILASFVGSFVLSNQMRGRAIRIDPTHPQKVANIWHLITVEPPYAVKERAVQRLAEQIRQDDSRLISCDYEVLKRRFDTFMGPNDRTGAIESGIGRLTAIAPPYDSEGIARIDAEMLERASHREKLRAQWQNAVRGGVVEVTAQSVVPTEKRVPVFTFWNVTLFLLLAAVQADLVRLIIMTAMRFSAWTAVAVAVGEGIVCYLLYRLIRYVLLNRTPARSIKTLGIAIYEALCECSLIAPSARVECRQDKQLSYVSLYLRNASVHDQNVFNRAMAEFLSPIDNPRYLLIRRNVLGKPSYRFSFACPSVIGKKKEYAEVLAKKLKKVGRFELVFTRREDGRRLILTCRKKSYINVNQRNLEQIYRVD</sequence>
<dbReference type="SUPFAM" id="SSF52540">
    <property type="entry name" value="P-loop containing nucleoside triphosphate hydrolases"/>
    <property type="match status" value="2"/>
</dbReference>
<evidence type="ECO:0000259" key="2">
    <source>
        <dbReference type="PROSITE" id="PS51192"/>
    </source>
</evidence>
<dbReference type="InterPro" id="IPR006935">
    <property type="entry name" value="Helicase/UvrB_N"/>
</dbReference>
<dbReference type="SMART" id="SM00487">
    <property type="entry name" value="DEXDc"/>
    <property type="match status" value="1"/>
</dbReference>